<keyword evidence="2" id="KW-1185">Reference proteome</keyword>
<sequence length="414" mass="46797">MANKDGRRLRSKGDGLTPISHAVRQILGVEDWPPPLLTAAGFYGCLYTNMLIGAHDPATLYSNYCVEVGFFYEHGYHKVFPEFEVIVKSEIRNPQARETRGGKERRDVATLGLESTRKKVNLEEKHVGQLAGRTAKVSRDELLRMMLYESGICGMAAEAIVRKFDRRSTVAEFIASSPGEDVADVGSDLQNSELFNVILSTADVADNNGIVTEDVLRKVYDGYSHFMARIYTAQWQHPGARMCAILMSWHIQDERHYFIRHAILGYSKVRRQSPSPDQREADIDEAFDEHMHTTGFSRPMENACNGYMICDQVQQLFDKSHGDPLLKDLWYYFAEGLVKYVSKGVIDEQQENDLAEGSRVSMARAVSYGLMEELSWLLCHANQHAWQVNRLVEASMFGSLLDDGGLVGKLDRRN</sequence>
<evidence type="ECO:0000313" key="2">
    <source>
        <dbReference type="Proteomes" id="UP001194746"/>
    </source>
</evidence>
<reference evidence="1" key="2">
    <citation type="submission" date="2020-02" db="EMBL/GenBank/DDBJ databases">
        <authorList>
            <person name="Gilchrist C.L.M."/>
            <person name="Chooi Y.-H."/>
        </authorList>
    </citation>
    <scope>NUCLEOTIDE SEQUENCE</scope>
    <source>
        <strain evidence="1">MST-FP2251</strain>
    </source>
</reference>
<reference evidence="1" key="1">
    <citation type="journal article" date="2019" name="Beilstein J. Org. Chem.">
        <title>Nanangenines: drimane sesquiterpenoids as the dominant metabolite cohort of a novel Australian fungus, Aspergillus nanangensis.</title>
        <authorList>
            <person name="Lacey H.J."/>
            <person name="Gilchrist C.L.M."/>
            <person name="Crombie A."/>
            <person name="Kalaitzis J.A."/>
            <person name="Vuong D."/>
            <person name="Rutledge P.J."/>
            <person name="Turner P."/>
            <person name="Pitt J.I."/>
            <person name="Lacey E."/>
            <person name="Chooi Y.H."/>
            <person name="Piggott A.M."/>
        </authorList>
    </citation>
    <scope>NUCLEOTIDE SEQUENCE</scope>
    <source>
        <strain evidence="1">MST-FP2251</strain>
    </source>
</reference>
<gene>
    <name evidence="1" type="ORF">FE257_008022</name>
</gene>
<evidence type="ECO:0000313" key="1">
    <source>
        <dbReference type="EMBL" id="KAF9889045.1"/>
    </source>
</evidence>
<dbReference type="Proteomes" id="UP001194746">
    <property type="component" value="Unassembled WGS sequence"/>
</dbReference>
<protein>
    <submittedName>
        <fullName evidence="1">Uncharacterized protein</fullName>
    </submittedName>
</protein>
<proteinExistence type="predicted"/>
<accession>A0AAD4GTW4</accession>
<name>A0AAD4GTW4_ASPNN</name>
<dbReference type="AlphaFoldDB" id="A0AAD4GTW4"/>
<organism evidence="1 2">
    <name type="scientific">Aspergillus nanangensis</name>
    <dbReference type="NCBI Taxonomy" id="2582783"/>
    <lineage>
        <taxon>Eukaryota</taxon>
        <taxon>Fungi</taxon>
        <taxon>Dikarya</taxon>
        <taxon>Ascomycota</taxon>
        <taxon>Pezizomycotina</taxon>
        <taxon>Eurotiomycetes</taxon>
        <taxon>Eurotiomycetidae</taxon>
        <taxon>Eurotiales</taxon>
        <taxon>Aspergillaceae</taxon>
        <taxon>Aspergillus</taxon>
        <taxon>Aspergillus subgen. Circumdati</taxon>
    </lineage>
</organism>
<dbReference type="EMBL" id="VCAU01000040">
    <property type="protein sequence ID" value="KAF9889045.1"/>
    <property type="molecule type" value="Genomic_DNA"/>
</dbReference>
<comment type="caution">
    <text evidence="1">The sequence shown here is derived from an EMBL/GenBank/DDBJ whole genome shotgun (WGS) entry which is preliminary data.</text>
</comment>